<evidence type="ECO:0000259" key="5">
    <source>
        <dbReference type="SMART" id="SM01005"/>
    </source>
</evidence>
<dbReference type="SMART" id="SM01005">
    <property type="entry name" value="Ala_racemase_C"/>
    <property type="match status" value="1"/>
</dbReference>
<evidence type="ECO:0000313" key="7">
    <source>
        <dbReference type="Proteomes" id="UP000777440"/>
    </source>
</evidence>
<feature type="domain" description="Alanine racemase C-terminal" evidence="5">
    <location>
        <begin position="115"/>
        <end position="242"/>
    </location>
</feature>
<comment type="caution">
    <text evidence="6">The sequence shown here is derived from an EMBL/GenBank/DDBJ whole genome shotgun (WGS) entry which is preliminary data.</text>
</comment>
<dbReference type="EMBL" id="JAEUAX010000001">
    <property type="protein sequence ID" value="MBW9108574.1"/>
    <property type="molecule type" value="Genomic_DNA"/>
</dbReference>
<dbReference type="PANTHER" id="PTHR30511:SF0">
    <property type="entry name" value="ALANINE RACEMASE, CATABOLIC-RELATED"/>
    <property type="match status" value="1"/>
</dbReference>
<evidence type="ECO:0000256" key="3">
    <source>
        <dbReference type="ARBA" id="ARBA00023235"/>
    </source>
</evidence>
<organism evidence="6 7">
    <name type="scientific">Microbacterium ureisolvens</name>
    <dbReference type="NCBI Taxonomy" id="2781186"/>
    <lineage>
        <taxon>Bacteria</taxon>
        <taxon>Bacillati</taxon>
        <taxon>Actinomycetota</taxon>
        <taxon>Actinomycetes</taxon>
        <taxon>Micrococcales</taxon>
        <taxon>Microbacteriaceae</taxon>
        <taxon>Microbacterium</taxon>
    </lineage>
</organism>
<comment type="cofactor">
    <cofactor evidence="1">
        <name>pyridoxal 5'-phosphate</name>
        <dbReference type="ChEBI" id="CHEBI:597326"/>
    </cofactor>
</comment>
<name>A0ABS7HUR1_9MICO</name>
<evidence type="ECO:0000256" key="2">
    <source>
        <dbReference type="ARBA" id="ARBA00022898"/>
    </source>
</evidence>
<protein>
    <submittedName>
        <fullName evidence="6">Alanine racemase</fullName>
    </submittedName>
</protein>
<feature type="region of interest" description="Disordered" evidence="4">
    <location>
        <begin position="1"/>
        <end position="20"/>
    </location>
</feature>
<dbReference type="RefSeq" id="WP_220287745.1">
    <property type="nucleotide sequence ID" value="NZ_JAEUAX010000001.1"/>
</dbReference>
<dbReference type="InterPro" id="IPR000821">
    <property type="entry name" value="Ala_racemase"/>
</dbReference>
<evidence type="ECO:0000256" key="4">
    <source>
        <dbReference type="SAM" id="MobiDB-lite"/>
    </source>
</evidence>
<dbReference type="SUPFAM" id="SSF50621">
    <property type="entry name" value="Alanine racemase C-terminal domain-like"/>
    <property type="match status" value="1"/>
</dbReference>
<dbReference type="PANTHER" id="PTHR30511">
    <property type="entry name" value="ALANINE RACEMASE"/>
    <property type="match status" value="1"/>
</dbReference>
<sequence length="243" mass="25516">MSSAIPGHDHPVPGSDPRSAPVARISRAALTANARAARERGIRSYGPSILQADAWGHGAELVRDVLAAEEFVPEETVPEVRRGDVEHGAVVGRARTLQPSWLFGLPDSEHATAPALRLTGTVLSVKDLRAGEGVSYGYAYRASTDTRVALVTGGYAQGIVRGLGGAVHVAIARGRHPIIGRVAMDVCVVEITDAAVRRGEEALFLGDPAQGEPSLAEWVRATGLTAGELVTTVGLRAIREEAL</sequence>
<gene>
    <name evidence="6" type="ORF">JNB61_02195</name>
</gene>
<accession>A0ABS7HUR1</accession>
<keyword evidence="3" id="KW-0413">Isomerase</keyword>
<keyword evidence="2" id="KW-0663">Pyridoxal phosphate</keyword>
<proteinExistence type="predicted"/>
<dbReference type="Pfam" id="PF00842">
    <property type="entry name" value="Ala_racemase_C"/>
    <property type="match status" value="1"/>
</dbReference>
<dbReference type="InterPro" id="IPR011079">
    <property type="entry name" value="Ala_racemase_C"/>
</dbReference>
<evidence type="ECO:0000256" key="1">
    <source>
        <dbReference type="ARBA" id="ARBA00001933"/>
    </source>
</evidence>
<reference evidence="6 7" key="1">
    <citation type="journal article" date="2021" name="MBio">
        <title>Poor Competitiveness of Bradyrhizobium in Pigeon Pea Root Colonization in Indian Soils.</title>
        <authorList>
            <person name="Chalasani D."/>
            <person name="Basu A."/>
            <person name="Pullabhotla S.V.S.R.N."/>
            <person name="Jorrin B."/>
            <person name="Neal A.L."/>
            <person name="Poole P.S."/>
            <person name="Podile A.R."/>
            <person name="Tkacz A."/>
        </authorList>
    </citation>
    <scope>NUCLEOTIDE SEQUENCE [LARGE SCALE GENOMIC DNA]</scope>
    <source>
        <strain evidence="6 7">HU12</strain>
    </source>
</reference>
<dbReference type="Proteomes" id="UP000777440">
    <property type="component" value="Unassembled WGS sequence"/>
</dbReference>
<keyword evidence="7" id="KW-1185">Reference proteome</keyword>
<dbReference type="Gene3D" id="2.40.37.10">
    <property type="entry name" value="Lyase, Ornithine Decarboxylase, Chain A, domain 1"/>
    <property type="match status" value="1"/>
</dbReference>
<evidence type="ECO:0000313" key="6">
    <source>
        <dbReference type="EMBL" id="MBW9108574.1"/>
    </source>
</evidence>
<dbReference type="InterPro" id="IPR009006">
    <property type="entry name" value="Ala_racemase/Decarboxylase_C"/>
</dbReference>